<evidence type="ECO:0000313" key="1">
    <source>
        <dbReference type="EMBL" id="RMA41934.1"/>
    </source>
</evidence>
<comment type="caution">
    <text evidence="1">The sequence shown here is derived from an EMBL/GenBank/DDBJ whole genome shotgun (WGS) entry which is preliminary data.</text>
</comment>
<proteinExistence type="predicted"/>
<keyword evidence="2" id="KW-1185">Reference proteome</keyword>
<dbReference type="OrthoDB" id="9814909at2"/>
<protein>
    <submittedName>
        <fullName evidence="1">Phytoene synthase</fullName>
    </submittedName>
</protein>
<dbReference type="EMBL" id="RCNT01000005">
    <property type="protein sequence ID" value="RMA41934.1"/>
    <property type="molecule type" value="Genomic_DNA"/>
</dbReference>
<dbReference type="InterPro" id="IPR002060">
    <property type="entry name" value="Squ/phyt_synthse"/>
</dbReference>
<accession>A0A3L9XZF9</accession>
<dbReference type="Proteomes" id="UP000281343">
    <property type="component" value="Unassembled WGS sequence"/>
</dbReference>
<gene>
    <name evidence="1" type="ORF">D9R08_10655</name>
</gene>
<dbReference type="Gene3D" id="1.10.600.10">
    <property type="entry name" value="Farnesyl Diphosphate Synthase"/>
    <property type="match status" value="1"/>
</dbReference>
<dbReference type="InterPro" id="IPR008949">
    <property type="entry name" value="Isoprenoid_synthase_dom_sf"/>
</dbReference>
<name>A0A3L9XZF9_9RHOB</name>
<organism evidence="1 2">
    <name type="scientific">Rhodophyticola porphyridii</name>
    <dbReference type="NCBI Taxonomy" id="1852017"/>
    <lineage>
        <taxon>Bacteria</taxon>
        <taxon>Pseudomonadati</taxon>
        <taxon>Pseudomonadota</taxon>
        <taxon>Alphaproteobacteria</taxon>
        <taxon>Rhodobacterales</taxon>
        <taxon>Roseobacteraceae</taxon>
        <taxon>Rhodophyticola</taxon>
    </lineage>
</organism>
<dbReference type="Pfam" id="PF00494">
    <property type="entry name" value="SQS_PSY"/>
    <property type="match status" value="1"/>
</dbReference>
<reference evidence="1 2" key="1">
    <citation type="submission" date="2018-10" db="EMBL/GenBank/DDBJ databases">
        <authorList>
            <person name="Jung H.S."/>
            <person name="Jeon C.O."/>
        </authorList>
    </citation>
    <scope>NUCLEOTIDE SEQUENCE [LARGE SCALE GENOMIC DNA]</scope>
    <source>
        <strain evidence="1 2">MA-7-27</strain>
    </source>
</reference>
<evidence type="ECO:0000313" key="2">
    <source>
        <dbReference type="Proteomes" id="UP000281343"/>
    </source>
</evidence>
<dbReference type="RefSeq" id="WP_121898040.1">
    <property type="nucleotide sequence ID" value="NZ_RCNT01000005.1"/>
</dbReference>
<sequence>MTLEACAEIVRRADPDRFLAAMAAPPGARRVLFPLYAFNVEVSRAPWVTEEPMIAEMRLQFWRDVVEELAAGKAPRAHEVAAPLAAAVRPEDAGLLDALVAARRWDIYKDAFEDQAHFDGYIAATSGNLIWAAARALGATDAAEAPIRAYGFASGVAALLRAVPALEARGRVPLLDGTPQGVRDLAARGLAELARARATRAAVGRDAAVALYAGWRAEGTLRAARDLPERVIEGKLDESEFTRRARLIWVSATGRW</sequence>
<dbReference type="SUPFAM" id="SSF48576">
    <property type="entry name" value="Terpenoid synthases"/>
    <property type="match status" value="1"/>
</dbReference>
<dbReference type="AlphaFoldDB" id="A0A3L9XZF9"/>